<comment type="function">
    <text evidence="4">Could be a S-adenosyl-L-methionine-dependent methyltransferase.</text>
</comment>
<sequence length="213" mass="23959">MGREFLELFEGWASDYDSTVSGHDLEYKEVFQDYEKILKEVAGRAGQNVIEFGVGTGNLTAVLLHAGKKVYGIEPSGAMRQKAAEKLPDAELHNGDFLEFPKPAFPIDAIVSTYAFHHLTDEEKDQAVGVYGTMLAKGGKIVFADTVFKDRDAYQAKIREARSRQFISLARDLETEYYTTHAVMRSLFSKHGFAVSFSQMNPFVWIMEAVKQQ</sequence>
<evidence type="ECO:0000256" key="1">
    <source>
        <dbReference type="ARBA" id="ARBA00022603"/>
    </source>
</evidence>
<keyword evidence="1 4" id="KW-0489">Methyltransferase</keyword>
<gene>
    <name evidence="6" type="ORF">GKZ89_03770</name>
</gene>
<evidence type="ECO:0000259" key="5">
    <source>
        <dbReference type="Pfam" id="PF13649"/>
    </source>
</evidence>
<dbReference type="RefSeq" id="WP_155111008.1">
    <property type="nucleotide sequence ID" value="NZ_WMIB01000001.1"/>
</dbReference>
<evidence type="ECO:0000313" key="6">
    <source>
        <dbReference type="EMBL" id="MTH52514.1"/>
    </source>
</evidence>
<dbReference type="OrthoDB" id="465705at2"/>
<dbReference type="GO" id="GO:0032259">
    <property type="term" value="P:methylation"/>
    <property type="evidence" value="ECO:0007669"/>
    <property type="project" value="UniProtKB-KW"/>
</dbReference>
<feature type="domain" description="Methyltransferase" evidence="5">
    <location>
        <begin position="49"/>
        <end position="139"/>
    </location>
</feature>
<comment type="caution">
    <text evidence="6">The sequence shown here is derived from an EMBL/GenBank/DDBJ whole genome shotgun (WGS) entry which is preliminary data.</text>
</comment>
<keyword evidence="2 4" id="KW-0808">Transferase</keyword>
<evidence type="ECO:0000256" key="3">
    <source>
        <dbReference type="ARBA" id="ARBA00022691"/>
    </source>
</evidence>
<keyword evidence="7" id="KW-1185">Reference proteome</keyword>
<dbReference type="EMBL" id="WMIB01000001">
    <property type="protein sequence ID" value="MTH52514.1"/>
    <property type="molecule type" value="Genomic_DNA"/>
</dbReference>
<dbReference type="Gene3D" id="3.40.50.150">
    <property type="entry name" value="Vaccinia Virus protein VP39"/>
    <property type="match status" value="1"/>
</dbReference>
<dbReference type="PANTHER" id="PTHR43861">
    <property type="entry name" value="TRANS-ACONITATE 2-METHYLTRANSFERASE-RELATED"/>
    <property type="match status" value="1"/>
</dbReference>
<feature type="binding site" evidence="4">
    <location>
        <position position="74"/>
    </location>
    <ligand>
        <name>S-adenosyl-L-methionine</name>
        <dbReference type="ChEBI" id="CHEBI:59789"/>
    </ligand>
</feature>
<organism evidence="6 7">
    <name type="scientific">Metabacillus mangrovi</name>
    <dbReference type="NCBI Taxonomy" id="1491830"/>
    <lineage>
        <taxon>Bacteria</taxon>
        <taxon>Bacillati</taxon>
        <taxon>Bacillota</taxon>
        <taxon>Bacilli</taxon>
        <taxon>Bacillales</taxon>
        <taxon>Bacillaceae</taxon>
        <taxon>Metabacillus</taxon>
    </lineage>
</organism>
<proteinExistence type="inferred from homology"/>
<protein>
    <recommendedName>
        <fullName evidence="4">Uncharacterized methyltransferase GKZ89_03770</fullName>
        <ecNumber evidence="4">2.1.1.-</ecNumber>
    </recommendedName>
</protein>
<comment type="similarity">
    <text evidence="4">Belongs to the methyltransferase superfamily. YrrT family.</text>
</comment>
<dbReference type="GO" id="GO:0008757">
    <property type="term" value="F:S-adenosylmethionine-dependent methyltransferase activity"/>
    <property type="evidence" value="ECO:0007669"/>
    <property type="project" value="UniProtKB-UniRule"/>
</dbReference>
<keyword evidence="3 4" id="KW-0949">S-adenosyl-L-methionine</keyword>
<dbReference type="HAMAP" id="MF_02100">
    <property type="entry name" value="Methyltr_YrrT"/>
    <property type="match status" value="1"/>
</dbReference>
<dbReference type="EC" id="2.1.1.-" evidence="4"/>
<dbReference type="CDD" id="cd02440">
    <property type="entry name" value="AdoMet_MTases"/>
    <property type="match status" value="1"/>
</dbReference>
<dbReference type="Proteomes" id="UP000434639">
    <property type="component" value="Unassembled WGS sequence"/>
</dbReference>
<name>A0A7X2V3W5_9BACI</name>
<reference evidence="6 7" key="1">
    <citation type="journal article" date="2017" name="Int. J. Syst. Evol. Microbiol.">
        <title>Bacillus mangrovi sp. nov., isolated from a sediment sample from a mangrove forest.</title>
        <authorList>
            <person name="Gupta V."/>
            <person name="Singh P.K."/>
            <person name="Korpole S."/>
            <person name="Tanuku N.R.S."/>
            <person name="Pinnaka A.K."/>
        </authorList>
    </citation>
    <scope>NUCLEOTIDE SEQUENCE [LARGE SCALE GENOMIC DNA]</scope>
    <source>
        <strain evidence="6 7">KCTC 33872</strain>
    </source>
</reference>
<dbReference type="InterPro" id="IPR023553">
    <property type="entry name" value="Uncharacterised_MeTfrase_YrrT"/>
</dbReference>
<dbReference type="InterPro" id="IPR029063">
    <property type="entry name" value="SAM-dependent_MTases_sf"/>
</dbReference>
<accession>A0A7X2V3W5</accession>
<dbReference type="InterPro" id="IPR041698">
    <property type="entry name" value="Methyltransf_25"/>
</dbReference>
<evidence type="ECO:0000256" key="4">
    <source>
        <dbReference type="HAMAP-Rule" id="MF_02100"/>
    </source>
</evidence>
<evidence type="ECO:0000313" key="7">
    <source>
        <dbReference type="Proteomes" id="UP000434639"/>
    </source>
</evidence>
<dbReference type="SUPFAM" id="SSF53335">
    <property type="entry name" value="S-adenosyl-L-methionine-dependent methyltransferases"/>
    <property type="match status" value="1"/>
</dbReference>
<feature type="binding site" evidence="4">
    <location>
        <position position="53"/>
    </location>
    <ligand>
        <name>S-adenosyl-L-methionine</name>
        <dbReference type="ChEBI" id="CHEBI:59789"/>
    </ligand>
</feature>
<dbReference type="Pfam" id="PF13649">
    <property type="entry name" value="Methyltransf_25"/>
    <property type="match status" value="1"/>
</dbReference>
<feature type="binding site" evidence="4">
    <location>
        <position position="96"/>
    </location>
    <ligand>
        <name>S-adenosyl-L-methionine</name>
        <dbReference type="ChEBI" id="CHEBI:59789"/>
    </ligand>
</feature>
<evidence type="ECO:0000256" key="2">
    <source>
        <dbReference type="ARBA" id="ARBA00022679"/>
    </source>
</evidence>
<dbReference type="AlphaFoldDB" id="A0A7X2V3W5"/>